<feature type="region of interest" description="Disordered" evidence="1">
    <location>
        <begin position="16"/>
        <end position="76"/>
    </location>
</feature>
<evidence type="ECO:0000256" key="1">
    <source>
        <dbReference type="SAM" id="MobiDB-lite"/>
    </source>
</evidence>
<keyword evidence="2" id="KW-0732">Signal</keyword>
<organism evidence="3 4">
    <name type="scientific">Liparis tanakae</name>
    <name type="common">Tanaka's snailfish</name>
    <dbReference type="NCBI Taxonomy" id="230148"/>
    <lineage>
        <taxon>Eukaryota</taxon>
        <taxon>Metazoa</taxon>
        <taxon>Chordata</taxon>
        <taxon>Craniata</taxon>
        <taxon>Vertebrata</taxon>
        <taxon>Euteleostomi</taxon>
        <taxon>Actinopterygii</taxon>
        <taxon>Neopterygii</taxon>
        <taxon>Teleostei</taxon>
        <taxon>Neoteleostei</taxon>
        <taxon>Acanthomorphata</taxon>
        <taxon>Eupercaria</taxon>
        <taxon>Perciformes</taxon>
        <taxon>Cottioidei</taxon>
        <taxon>Cottales</taxon>
        <taxon>Liparidae</taxon>
        <taxon>Liparis</taxon>
    </lineage>
</organism>
<dbReference type="EMBL" id="SRLO01000128">
    <property type="protein sequence ID" value="TNN73168.1"/>
    <property type="molecule type" value="Genomic_DNA"/>
</dbReference>
<evidence type="ECO:0000313" key="3">
    <source>
        <dbReference type="EMBL" id="TNN73168.1"/>
    </source>
</evidence>
<keyword evidence="4" id="KW-1185">Reference proteome</keyword>
<evidence type="ECO:0000256" key="2">
    <source>
        <dbReference type="SAM" id="SignalP"/>
    </source>
</evidence>
<dbReference type="AlphaFoldDB" id="A0A4Z2I5C5"/>
<feature type="compositionally biased region" description="Low complexity" evidence="1">
    <location>
        <begin position="16"/>
        <end position="26"/>
    </location>
</feature>
<reference evidence="3 4" key="1">
    <citation type="submission" date="2019-03" db="EMBL/GenBank/DDBJ databases">
        <title>First draft genome of Liparis tanakae, snailfish: a comprehensive survey of snailfish specific genes.</title>
        <authorList>
            <person name="Kim W."/>
            <person name="Song I."/>
            <person name="Jeong J.-H."/>
            <person name="Kim D."/>
            <person name="Kim S."/>
            <person name="Ryu S."/>
            <person name="Song J.Y."/>
            <person name="Lee S.K."/>
        </authorList>
    </citation>
    <scope>NUCLEOTIDE SEQUENCE [LARGE SCALE GENOMIC DNA]</scope>
    <source>
        <tissue evidence="3">Muscle</tissue>
    </source>
</reference>
<comment type="caution">
    <text evidence="3">The sequence shown here is derived from an EMBL/GenBank/DDBJ whole genome shotgun (WGS) entry which is preliminary data.</text>
</comment>
<feature type="signal peptide" evidence="2">
    <location>
        <begin position="1"/>
        <end position="20"/>
    </location>
</feature>
<sequence length="99" mass="10599">MYGASKTSLLSALVAAGGSAQTTAGREAGEFRRRGRKLRRPRKEMRDRRTFAGGNAAVPAFSQAVPGRPSNETMPNGKTFREFEMDNTAVAVSPNATPV</sequence>
<evidence type="ECO:0000313" key="4">
    <source>
        <dbReference type="Proteomes" id="UP000314294"/>
    </source>
</evidence>
<proteinExistence type="predicted"/>
<feature type="chain" id="PRO_5021271827" evidence="2">
    <location>
        <begin position="21"/>
        <end position="99"/>
    </location>
</feature>
<protein>
    <submittedName>
        <fullName evidence="3">Uncharacterized protein</fullName>
    </submittedName>
</protein>
<gene>
    <name evidence="3" type="ORF">EYF80_016654</name>
</gene>
<name>A0A4Z2I5C5_9TELE</name>
<feature type="compositionally biased region" description="Basic residues" evidence="1">
    <location>
        <begin position="33"/>
        <end position="43"/>
    </location>
</feature>
<dbReference type="Proteomes" id="UP000314294">
    <property type="component" value="Unassembled WGS sequence"/>
</dbReference>
<accession>A0A4Z2I5C5</accession>